<evidence type="ECO:0000256" key="2">
    <source>
        <dbReference type="PROSITE-ProRule" id="PRU00335"/>
    </source>
</evidence>
<dbReference type="InterPro" id="IPR025722">
    <property type="entry name" value="TetR"/>
</dbReference>
<evidence type="ECO:0000313" key="4">
    <source>
        <dbReference type="EMBL" id="GGI90734.1"/>
    </source>
</evidence>
<dbReference type="Pfam" id="PF13972">
    <property type="entry name" value="TetR"/>
    <property type="match status" value="1"/>
</dbReference>
<dbReference type="Proteomes" id="UP000633263">
    <property type="component" value="Unassembled WGS sequence"/>
</dbReference>
<dbReference type="EMBL" id="BMNN01000001">
    <property type="protein sequence ID" value="GGI90734.1"/>
    <property type="molecule type" value="Genomic_DNA"/>
</dbReference>
<name>A0ABQ2CJT5_9GAMM</name>
<evidence type="ECO:0000259" key="3">
    <source>
        <dbReference type="PROSITE" id="PS50977"/>
    </source>
</evidence>
<gene>
    <name evidence="4" type="ORF">GCM10009083_03910</name>
</gene>
<dbReference type="Gene3D" id="1.10.357.10">
    <property type="entry name" value="Tetracycline Repressor, domain 2"/>
    <property type="match status" value="1"/>
</dbReference>
<feature type="DNA-binding region" description="H-T-H motif" evidence="2">
    <location>
        <begin position="28"/>
        <end position="47"/>
    </location>
</feature>
<dbReference type="PRINTS" id="PR00455">
    <property type="entry name" value="HTHTETR"/>
</dbReference>
<dbReference type="InterPro" id="IPR009057">
    <property type="entry name" value="Homeodomain-like_sf"/>
</dbReference>
<comment type="caution">
    <text evidence="4">The sequence shown here is derived from an EMBL/GenBank/DDBJ whole genome shotgun (WGS) entry which is preliminary data.</text>
</comment>
<sequence>MSRKSGTRERILQASLQLFNEQGERNVTTNHIASHLGISPGNLYYHFRNKQMIVAELFTRLERDMSQFFVIRSDGSVTLEDKATYLEGLLQLLWGYRFLHQDLDHLLSADPALAERYRTFSRTCLKDARALYQAFIEAGILQMTPRQLDALVINAWVIANSWVRLMPHSLDSGEVSEDLMRQGIYQLLMLEDGYVTPAYRDAITRLHDSLGARQPSQ</sequence>
<evidence type="ECO:0000313" key="5">
    <source>
        <dbReference type="Proteomes" id="UP000633263"/>
    </source>
</evidence>
<reference evidence="5" key="1">
    <citation type="journal article" date="2019" name="Int. J. Syst. Evol. Microbiol.">
        <title>The Global Catalogue of Microorganisms (GCM) 10K type strain sequencing project: providing services to taxonomists for standard genome sequencing and annotation.</title>
        <authorList>
            <consortium name="The Broad Institute Genomics Platform"/>
            <consortium name="The Broad Institute Genome Sequencing Center for Infectious Disease"/>
            <person name="Wu L."/>
            <person name="Ma J."/>
        </authorList>
    </citation>
    <scope>NUCLEOTIDE SEQUENCE [LARGE SCALE GENOMIC DNA]</scope>
    <source>
        <strain evidence="5">JCM 11590</strain>
    </source>
</reference>
<dbReference type="InterPro" id="IPR001647">
    <property type="entry name" value="HTH_TetR"/>
</dbReference>
<dbReference type="InterPro" id="IPR050624">
    <property type="entry name" value="HTH-type_Tx_Regulator"/>
</dbReference>
<keyword evidence="5" id="KW-1185">Reference proteome</keyword>
<dbReference type="Pfam" id="PF00440">
    <property type="entry name" value="TetR_N"/>
    <property type="match status" value="1"/>
</dbReference>
<keyword evidence="1 2" id="KW-0238">DNA-binding</keyword>
<protein>
    <submittedName>
        <fullName evidence="4">TetR family transcriptional regulator</fullName>
    </submittedName>
</protein>
<dbReference type="PROSITE" id="PS50977">
    <property type="entry name" value="HTH_TETR_2"/>
    <property type="match status" value="1"/>
</dbReference>
<proteinExistence type="predicted"/>
<accession>A0ABQ2CJT5</accession>
<dbReference type="PANTHER" id="PTHR43479:SF12">
    <property type="entry name" value="TRANSCRIPTIONAL REGULATORY PROTEIN"/>
    <property type="match status" value="1"/>
</dbReference>
<dbReference type="SUPFAM" id="SSF46689">
    <property type="entry name" value="Homeodomain-like"/>
    <property type="match status" value="1"/>
</dbReference>
<organism evidence="4 5">
    <name type="scientific">Halopseudomonas pertucinogena</name>
    <dbReference type="NCBI Taxonomy" id="86175"/>
    <lineage>
        <taxon>Bacteria</taxon>
        <taxon>Pseudomonadati</taxon>
        <taxon>Pseudomonadota</taxon>
        <taxon>Gammaproteobacteria</taxon>
        <taxon>Pseudomonadales</taxon>
        <taxon>Pseudomonadaceae</taxon>
        <taxon>Halopseudomonas</taxon>
    </lineage>
</organism>
<dbReference type="PANTHER" id="PTHR43479">
    <property type="entry name" value="ACREF/ENVCD OPERON REPRESSOR-RELATED"/>
    <property type="match status" value="1"/>
</dbReference>
<dbReference type="RefSeq" id="WP_188634902.1">
    <property type="nucleotide sequence ID" value="NZ_BMNN01000001.1"/>
</dbReference>
<feature type="domain" description="HTH tetR-type" evidence="3">
    <location>
        <begin position="5"/>
        <end position="65"/>
    </location>
</feature>
<evidence type="ECO:0000256" key="1">
    <source>
        <dbReference type="ARBA" id="ARBA00023125"/>
    </source>
</evidence>